<feature type="domain" description="Core-binding (CB)" evidence="7">
    <location>
        <begin position="101"/>
        <end position="183"/>
    </location>
</feature>
<comment type="caution">
    <text evidence="8">The sequence shown here is derived from an EMBL/GenBank/DDBJ whole genome shotgun (WGS) entry which is preliminary data.</text>
</comment>
<evidence type="ECO:0000313" key="8">
    <source>
        <dbReference type="EMBL" id="MFD2788383.1"/>
    </source>
</evidence>
<dbReference type="PANTHER" id="PTHR30349:SF41">
    <property type="entry name" value="INTEGRASE_RECOMBINASE PROTEIN MJ0367-RELATED"/>
    <property type="match status" value="1"/>
</dbReference>
<reference evidence="9" key="1">
    <citation type="journal article" date="2019" name="Int. J. Syst. Evol. Microbiol.">
        <title>The Global Catalogue of Microorganisms (GCM) 10K type strain sequencing project: providing services to taxonomists for standard genome sequencing and annotation.</title>
        <authorList>
            <consortium name="The Broad Institute Genomics Platform"/>
            <consortium name="The Broad Institute Genome Sequencing Center for Infectious Disease"/>
            <person name="Wu L."/>
            <person name="Ma J."/>
        </authorList>
    </citation>
    <scope>NUCLEOTIDE SEQUENCE [LARGE SCALE GENOMIC DNA]</scope>
    <source>
        <strain evidence="9">KCTC 52924</strain>
    </source>
</reference>
<evidence type="ECO:0000256" key="2">
    <source>
        <dbReference type="ARBA" id="ARBA00022908"/>
    </source>
</evidence>
<dbReference type="InterPro" id="IPR010998">
    <property type="entry name" value="Integrase_recombinase_N"/>
</dbReference>
<dbReference type="EMBL" id="JBHUOK010000003">
    <property type="protein sequence ID" value="MFD2788383.1"/>
    <property type="molecule type" value="Genomic_DNA"/>
</dbReference>
<evidence type="ECO:0000256" key="1">
    <source>
        <dbReference type="ARBA" id="ARBA00008857"/>
    </source>
</evidence>
<dbReference type="Proteomes" id="UP001597532">
    <property type="component" value="Unassembled WGS sequence"/>
</dbReference>
<keyword evidence="2" id="KW-0229">DNA integration</keyword>
<dbReference type="RefSeq" id="WP_251807349.1">
    <property type="nucleotide sequence ID" value="NZ_CP166679.1"/>
</dbReference>
<protein>
    <submittedName>
        <fullName evidence="8">Site-specific tyrosine recombinase/integron integrase</fullName>
    </submittedName>
</protein>
<keyword evidence="4" id="KW-0233">DNA recombination</keyword>
<dbReference type="PANTHER" id="PTHR30349">
    <property type="entry name" value="PHAGE INTEGRASE-RELATED"/>
    <property type="match status" value="1"/>
</dbReference>
<dbReference type="Pfam" id="PF13495">
    <property type="entry name" value="Phage_int_SAM_4"/>
    <property type="match status" value="1"/>
</dbReference>
<proteinExistence type="inferred from homology"/>
<evidence type="ECO:0000256" key="4">
    <source>
        <dbReference type="ARBA" id="ARBA00023172"/>
    </source>
</evidence>
<keyword evidence="9" id="KW-1185">Reference proteome</keyword>
<feature type="domain" description="Tyr recombinase" evidence="6">
    <location>
        <begin position="200"/>
        <end position="372"/>
    </location>
</feature>
<dbReference type="NCBIfam" id="NF040815">
    <property type="entry name" value="recomb_XerA_Arch"/>
    <property type="match status" value="1"/>
</dbReference>
<dbReference type="InterPro" id="IPR002104">
    <property type="entry name" value="Integrase_catalytic"/>
</dbReference>
<name>A0ABW5V9P4_9FLAO</name>
<dbReference type="InterPro" id="IPR013762">
    <property type="entry name" value="Integrase-like_cat_sf"/>
</dbReference>
<dbReference type="InterPro" id="IPR011010">
    <property type="entry name" value="DNA_brk_join_enz"/>
</dbReference>
<keyword evidence="3 5" id="KW-0238">DNA-binding</keyword>
<dbReference type="Gene3D" id="1.10.443.10">
    <property type="entry name" value="Intergrase catalytic core"/>
    <property type="match status" value="1"/>
</dbReference>
<dbReference type="Gene3D" id="1.10.150.130">
    <property type="match status" value="1"/>
</dbReference>
<dbReference type="SUPFAM" id="SSF56349">
    <property type="entry name" value="DNA breaking-rejoining enzymes"/>
    <property type="match status" value="1"/>
</dbReference>
<dbReference type="Pfam" id="PF00589">
    <property type="entry name" value="Phage_integrase"/>
    <property type="match status" value="1"/>
</dbReference>
<organism evidence="8 9">
    <name type="scientific">Arenibacter antarcticus</name>
    <dbReference type="NCBI Taxonomy" id="2040469"/>
    <lineage>
        <taxon>Bacteria</taxon>
        <taxon>Pseudomonadati</taxon>
        <taxon>Bacteroidota</taxon>
        <taxon>Flavobacteriia</taxon>
        <taxon>Flavobacteriales</taxon>
        <taxon>Flavobacteriaceae</taxon>
        <taxon>Arenibacter</taxon>
    </lineage>
</organism>
<evidence type="ECO:0000259" key="6">
    <source>
        <dbReference type="PROSITE" id="PS51898"/>
    </source>
</evidence>
<sequence>MYKGRSITLKHLLIDGSKCIGLQFSTDRVIEALADNLPNLRWSDTFGMYFIPHNKNNLSLIFNTFRGEAWINGNFFFAERTLTSDNADIDVEWFRKRKLKDGHRPCPEEYLLKLELKRYSNNTVKAYVQCFEAFINYYANFDPIDINENEIRMYLQKLIQEGKSSSYVNQAINSIKFFYEMVHGMPNRFYTIERPRKETKLPKVLSKQEVMEIIGNTNNLKHKCIVALLYSSGLRRNELLNLKVTDVDSKRMMVCVRHAKGNKDRFTVLSKGLLKDLKIYYREYRPKEFLFEGAKGGRYSATSVLNIIDSAAKRARIHRKVSPHMLRHSFATHLLENGTDIRHIQLLLGHNSTKTTEIYTHVANRSFMNIKDLLT</sequence>
<accession>A0ABW5V9P4</accession>
<gene>
    <name evidence="8" type="primary">xerA</name>
    <name evidence="8" type="ORF">ACFS1K_01260</name>
</gene>
<dbReference type="PROSITE" id="PS51898">
    <property type="entry name" value="TYR_RECOMBINASE"/>
    <property type="match status" value="1"/>
</dbReference>
<dbReference type="PROSITE" id="PS51900">
    <property type="entry name" value="CB"/>
    <property type="match status" value="1"/>
</dbReference>
<comment type="similarity">
    <text evidence="1">Belongs to the 'phage' integrase family.</text>
</comment>
<evidence type="ECO:0000313" key="9">
    <source>
        <dbReference type="Proteomes" id="UP001597532"/>
    </source>
</evidence>
<dbReference type="InterPro" id="IPR044068">
    <property type="entry name" value="CB"/>
</dbReference>
<evidence type="ECO:0000256" key="3">
    <source>
        <dbReference type="ARBA" id="ARBA00023125"/>
    </source>
</evidence>
<evidence type="ECO:0000259" key="7">
    <source>
        <dbReference type="PROSITE" id="PS51900"/>
    </source>
</evidence>
<dbReference type="InterPro" id="IPR050090">
    <property type="entry name" value="Tyrosine_recombinase_XerCD"/>
</dbReference>
<dbReference type="InterPro" id="IPR004107">
    <property type="entry name" value="Integrase_SAM-like_N"/>
</dbReference>
<evidence type="ECO:0000256" key="5">
    <source>
        <dbReference type="PROSITE-ProRule" id="PRU01248"/>
    </source>
</evidence>